<dbReference type="EMBL" id="ML978718">
    <property type="protein sequence ID" value="KAF2087803.1"/>
    <property type="molecule type" value="Genomic_DNA"/>
</dbReference>
<reference evidence="2" key="1">
    <citation type="journal article" date="2020" name="Stud. Mycol.">
        <title>101 Dothideomycetes genomes: a test case for predicting lifestyles and emergence of pathogens.</title>
        <authorList>
            <person name="Haridas S."/>
            <person name="Albert R."/>
            <person name="Binder M."/>
            <person name="Bloem J."/>
            <person name="Labutti K."/>
            <person name="Salamov A."/>
            <person name="Andreopoulos B."/>
            <person name="Baker S."/>
            <person name="Barry K."/>
            <person name="Bills G."/>
            <person name="Bluhm B."/>
            <person name="Cannon C."/>
            <person name="Castanera R."/>
            <person name="Culley D."/>
            <person name="Daum C."/>
            <person name="Ezra D."/>
            <person name="Gonzalez J."/>
            <person name="Henrissat B."/>
            <person name="Kuo A."/>
            <person name="Liang C."/>
            <person name="Lipzen A."/>
            <person name="Lutzoni F."/>
            <person name="Magnuson J."/>
            <person name="Mondo S."/>
            <person name="Nolan M."/>
            <person name="Ohm R."/>
            <person name="Pangilinan J."/>
            <person name="Park H.-J."/>
            <person name="Ramirez L."/>
            <person name="Alfaro M."/>
            <person name="Sun H."/>
            <person name="Tritt A."/>
            <person name="Yoshinaga Y."/>
            <person name="Zwiers L.-H."/>
            <person name="Turgeon B."/>
            <person name="Goodwin S."/>
            <person name="Spatafora J."/>
            <person name="Crous P."/>
            <person name="Grigoriev I."/>
        </authorList>
    </citation>
    <scope>NUCLEOTIDE SEQUENCE</scope>
    <source>
        <strain evidence="2">CBS 121410</strain>
    </source>
</reference>
<dbReference type="AlphaFoldDB" id="A0A9P4HXQ0"/>
<keyword evidence="3" id="KW-1185">Reference proteome</keyword>
<dbReference type="GO" id="GO:0003697">
    <property type="term" value="F:single-stranded DNA binding"/>
    <property type="evidence" value="ECO:0007669"/>
    <property type="project" value="TreeGrafter"/>
</dbReference>
<dbReference type="GO" id="GO:0000712">
    <property type="term" value="P:resolution of meiotic recombination intermediates"/>
    <property type="evidence" value="ECO:0007669"/>
    <property type="project" value="TreeGrafter"/>
</dbReference>
<dbReference type="PANTHER" id="PTHR21166:SF2">
    <property type="entry name" value="CELL DIVISION CONTROL PROTEIN 24 OB DOMAIN-CONTAINING PROTEIN-RELATED"/>
    <property type="match status" value="1"/>
</dbReference>
<feature type="region of interest" description="Disordered" evidence="1">
    <location>
        <begin position="1"/>
        <end position="46"/>
    </location>
</feature>
<comment type="caution">
    <text evidence="2">The sequence shown here is derived from an EMBL/GenBank/DDBJ whole genome shotgun (WGS) entry which is preliminary data.</text>
</comment>
<gene>
    <name evidence="2" type="ORF">K490DRAFT_65082</name>
</gene>
<dbReference type="OrthoDB" id="3248508at2759"/>
<dbReference type="GO" id="GO:0008310">
    <property type="term" value="F:single-stranded DNA 3'-5' DNA exonuclease activity"/>
    <property type="evidence" value="ECO:0007669"/>
    <property type="project" value="TreeGrafter"/>
</dbReference>
<accession>A0A9P4HXQ0</accession>
<organism evidence="2 3">
    <name type="scientific">Saccharata proteae CBS 121410</name>
    <dbReference type="NCBI Taxonomy" id="1314787"/>
    <lineage>
        <taxon>Eukaryota</taxon>
        <taxon>Fungi</taxon>
        <taxon>Dikarya</taxon>
        <taxon>Ascomycota</taxon>
        <taxon>Pezizomycotina</taxon>
        <taxon>Dothideomycetes</taxon>
        <taxon>Dothideomycetes incertae sedis</taxon>
        <taxon>Botryosphaeriales</taxon>
        <taxon>Saccharataceae</taxon>
        <taxon>Saccharata</taxon>
    </lineage>
</organism>
<dbReference type="Proteomes" id="UP000799776">
    <property type="component" value="Unassembled WGS sequence"/>
</dbReference>
<dbReference type="SUPFAM" id="SSF50249">
    <property type="entry name" value="Nucleic acid-binding proteins"/>
    <property type="match status" value="1"/>
</dbReference>
<dbReference type="PANTHER" id="PTHR21166">
    <property type="entry name" value="CELL DIVISION CONTROL PROTEIN 24 OB DOMAIN-CONTAINING PROTEIN-RELATED"/>
    <property type="match status" value="1"/>
</dbReference>
<evidence type="ECO:0000313" key="3">
    <source>
        <dbReference type="Proteomes" id="UP000799776"/>
    </source>
</evidence>
<dbReference type="InterPro" id="IPR012340">
    <property type="entry name" value="NA-bd_OB-fold"/>
</dbReference>
<dbReference type="InterPro" id="IPR052469">
    <property type="entry name" value="MEIOB"/>
</dbReference>
<evidence type="ECO:0000256" key="1">
    <source>
        <dbReference type="SAM" id="MobiDB-lite"/>
    </source>
</evidence>
<evidence type="ECO:0000313" key="2">
    <source>
        <dbReference type="EMBL" id="KAF2087803.1"/>
    </source>
</evidence>
<dbReference type="Gene3D" id="2.40.50.140">
    <property type="entry name" value="Nucleic acid-binding proteins"/>
    <property type="match status" value="1"/>
</dbReference>
<feature type="compositionally biased region" description="Low complexity" evidence="1">
    <location>
        <begin position="1"/>
        <end position="43"/>
    </location>
</feature>
<name>A0A9P4HXQ0_9PEZI</name>
<proteinExistence type="predicted"/>
<sequence length="525" mass="57165">MPLKSASIQSFFSSSPPKPATPSTTTTTLHSSSTIPPSSSPTPGDGFTAAEIAATLGPQAAPAVPWVPSEAYQHSAIAALREGQRCVEVKGRVASLWLLQREPKGPRAARGRLGFVVRDDTGWLTVRLWYAQHLPSITLGALVTVYTPHIGMAHESARGAPLAPVSAPLFASIFPERDRMCHIVVHEGEEDDGRFKAPLGMVEGKQLDCLMTLGTFINGGCEVLHARILVCVKSVGARKKVTTKDGSEVDKVEVHVFDNTAEGTLTLWAATTTSAAQWKPSHTVLLLTSPAYRIRGSRAYLSFKSESHTDVDPVMPDAEWLRGYAQRLTKKQHVNPPFPKNIFDPQELENAPLRMLFTLADIDDFARAAPRQKVTGYLSVIITELNILSLHRRNMLACTECCGIPLHANAPTAPCKQCDKPASLSLNPRILGPVVDETGSIATGKLILSTRAWEELLGRSAEQFLGESLDVLRYLEQRLLFGRVTMMVGWTGVEYEWGEKQKKGKGVESNDQGGEGRLCVFGVRG</sequence>
<protein>
    <recommendedName>
        <fullName evidence="4">Nucleic acid-binding protein</fullName>
    </recommendedName>
</protein>
<evidence type="ECO:0008006" key="4">
    <source>
        <dbReference type="Google" id="ProtNLM"/>
    </source>
</evidence>